<evidence type="ECO:0000313" key="2">
    <source>
        <dbReference type="Proteomes" id="UP001345013"/>
    </source>
</evidence>
<reference evidence="1 2" key="1">
    <citation type="submission" date="2023-08" db="EMBL/GenBank/DDBJ databases">
        <title>Black Yeasts Isolated from many extreme environments.</title>
        <authorList>
            <person name="Coleine C."/>
            <person name="Stajich J.E."/>
            <person name="Selbmann L."/>
        </authorList>
    </citation>
    <scope>NUCLEOTIDE SEQUENCE [LARGE SCALE GENOMIC DNA]</scope>
    <source>
        <strain evidence="1 2">CCFEE 5885</strain>
    </source>
</reference>
<name>A0ABR0JX71_9EURO</name>
<proteinExistence type="predicted"/>
<organism evidence="1 2">
    <name type="scientific">Lithohypha guttulata</name>
    <dbReference type="NCBI Taxonomy" id="1690604"/>
    <lineage>
        <taxon>Eukaryota</taxon>
        <taxon>Fungi</taxon>
        <taxon>Dikarya</taxon>
        <taxon>Ascomycota</taxon>
        <taxon>Pezizomycotina</taxon>
        <taxon>Eurotiomycetes</taxon>
        <taxon>Chaetothyriomycetidae</taxon>
        <taxon>Chaetothyriales</taxon>
        <taxon>Trichomeriaceae</taxon>
        <taxon>Lithohypha</taxon>
    </lineage>
</organism>
<dbReference type="Proteomes" id="UP001345013">
    <property type="component" value="Unassembled WGS sequence"/>
</dbReference>
<gene>
    <name evidence="1" type="ORF">LTR24_009622</name>
</gene>
<keyword evidence="2" id="KW-1185">Reference proteome</keyword>
<protein>
    <submittedName>
        <fullName evidence="1">Uncharacterized protein</fullName>
    </submittedName>
</protein>
<comment type="caution">
    <text evidence="1">The sequence shown here is derived from an EMBL/GenBank/DDBJ whole genome shotgun (WGS) entry which is preliminary data.</text>
</comment>
<accession>A0ABR0JX71</accession>
<dbReference type="EMBL" id="JAVRRG010000221">
    <property type="protein sequence ID" value="KAK5077462.1"/>
    <property type="molecule type" value="Genomic_DNA"/>
</dbReference>
<evidence type="ECO:0000313" key="1">
    <source>
        <dbReference type="EMBL" id="KAK5077462.1"/>
    </source>
</evidence>
<sequence>MSESKHDFKRSFRKLTEKIESQTNDKSIISFGDELNKLFRDTTAPRSSDALQRFAKLLEGPERQGLFLRLDGPAIFLIVSTVLQFPFSSLLSKTIYFFMDVLMIYKSDSKAFEALRQCLDARELEKEVKRRQRHIFHQLMRRLRDIVFDHSMHTKVRRLVAQLIMSLCNDHVPGWRGLMDQSKG</sequence>